<sequence length="160" mass="18641">MGRRTNLFMFGGKYLPLKDHQLPFGTMIGKFSYGWPDLEDLRNQIPKQCKIKGECKIGLLRHRHILMRFNLMEDFVNILSKNPYYIMGKDGIAYQMRPFIYDANFKPGEETTQTMAWISFPDLLPTFFVKESLFSLASAVGKQSNWIWLPLIEPVQAVQK</sequence>
<gene>
    <name evidence="2" type="ORF">H5410_002908</name>
</gene>
<evidence type="ECO:0000259" key="1">
    <source>
        <dbReference type="Pfam" id="PF14111"/>
    </source>
</evidence>
<reference evidence="2 3" key="1">
    <citation type="submission" date="2020-09" db="EMBL/GenBank/DDBJ databases">
        <title>De no assembly of potato wild relative species, Solanum commersonii.</title>
        <authorList>
            <person name="Cho K."/>
        </authorList>
    </citation>
    <scope>NUCLEOTIDE SEQUENCE [LARGE SCALE GENOMIC DNA]</scope>
    <source>
        <strain evidence="2">LZ3.2</strain>
        <tissue evidence="2">Leaf</tissue>
    </source>
</reference>
<accession>A0A9J6B472</accession>
<dbReference type="Proteomes" id="UP000824120">
    <property type="component" value="Chromosome 1"/>
</dbReference>
<proteinExistence type="predicted"/>
<dbReference type="AlphaFoldDB" id="A0A9J6B472"/>
<feature type="domain" description="DUF4283" evidence="1">
    <location>
        <begin position="26"/>
        <end position="108"/>
    </location>
</feature>
<organism evidence="2 3">
    <name type="scientific">Solanum commersonii</name>
    <name type="common">Commerson's wild potato</name>
    <name type="synonym">Commerson's nightshade</name>
    <dbReference type="NCBI Taxonomy" id="4109"/>
    <lineage>
        <taxon>Eukaryota</taxon>
        <taxon>Viridiplantae</taxon>
        <taxon>Streptophyta</taxon>
        <taxon>Embryophyta</taxon>
        <taxon>Tracheophyta</taxon>
        <taxon>Spermatophyta</taxon>
        <taxon>Magnoliopsida</taxon>
        <taxon>eudicotyledons</taxon>
        <taxon>Gunneridae</taxon>
        <taxon>Pentapetalae</taxon>
        <taxon>asterids</taxon>
        <taxon>lamiids</taxon>
        <taxon>Solanales</taxon>
        <taxon>Solanaceae</taxon>
        <taxon>Solanoideae</taxon>
        <taxon>Solaneae</taxon>
        <taxon>Solanum</taxon>
    </lineage>
</organism>
<dbReference type="PANTHER" id="PTHR31286:SF79">
    <property type="entry name" value="N-6 ADENINE-SPECIFIC DNA METHYLASE"/>
    <property type="match status" value="1"/>
</dbReference>
<dbReference type="OrthoDB" id="851886at2759"/>
<dbReference type="InterPro" id="IPR025558">
    <property type="entry name" value="DUF4283"/>
</dbReference>
<dbReference type="Pfam" id="PF14111">
    <property type="entry name" value="DUF4283"/>
    <property type="match status" value="1"/>
</dbReference>
<dbReference type="InterPro" id="IPR040256">
    <property type="entry name" value="At4g02000-like"/>
</dbReference>
<name>A0A9J6B472_SOLCO</name>
<protein>
    <recommendedName>
        <fullName evidence="1">DUF4283 domain-containing protein</fullName>
    </recommendedName>
</protein>
<keyword evidence="3" id="KW-1185">Reference proteome</keyword>
<evidence type="ECO:0000313" key="2">
    <source>
        <dbReference type="EMBL" id="KAG5631191.1"/>
    </source>
</evidence>
<evidence type="ECO:0000313" key="3">
    <source>
        <dbReference type="Proteomes" id="UP000824120"/>
    </source>
</evidence>
<dbReference type="EMBL" id="JACXVP010000001">
    <property type="protein sequence ID" value="KAG5631191.1"/>
    <property type="molecule type" value="Genomic_DNA"/>
</dbReference>
<dbReference type="PANTHER" id="PTHR31286">
    <property type="entry name" value="GLYCINE-RICH CELL WALL STRUCTURAL PROTEIN 1.8-LIKE"/>
    <property type="match status" value="1"/>
</dbReference>
<comment type="caution">
    <text evidence="2">The sequence shown here is derived from an EMBL/GenBank/DDBJ whole genome shotgun (WGS) entry which is preliminary data.</text>
</comment>